<proteinExistence type="inferred from homology"/>
<evidence type="ECO:0000313" key="5">
    <source>
        <dbReference type="Proteomes" id="UP000199473"/>
    </source>
</evidence>
<reference evidence="4 5" key="1">
    <citation type="submission" date="2016-10" db="EMBL/GenBank/DDBJ databases">
        <authorList>
            <person name="de Groot N.N."/>
        </authorList>
    </citation>
    <scope>NUCLEOTIDE SEQUENCE [LARGE SCALE GENOMIC DNA]</scope>
    <source>
        <strain evidence="4 5">DSM 19981</strain>
    </source>
</reference>
<keyword evidence="2" id="KW-0456">Lyase</keyword>
<dbReference type="CDD" id="cd06558">
    <property type="entry name" value="crotonase-like"/>
    <property type="match status" value="1"/>
</dbReference>
<dbReference type="RefSeq" id="WP_092957064.1">
    <property type="nucleotide sequence ID" value="NZ_FOSQ01000001.1"/>
</dbReference>
<dbReference type="InterPro" id="IPR029045">
    <property type="entry name" value="ClpP/crotonase-like_dom_sf"/>
</dbReference>
<gene>
    <name evidence="4" type="ORF">SAMN02745775_1011310</name>
</gene>
<dbReference type="STRING" id="1123062.SAMN02745775_1011310"/>
<dbReference type="SUPFAM" id="SSF52096">
    <property type="entry name" value="ClpP/crotonase"/>
    <property type="match status" value="1"/>
</dbReference>
<dbReference type="PROSITE" id="PS00166">
    <property type="entry name" value="ENOYL_COA_HYDRATASE"/>
    <property type="match status" value="1"/>
</dbReference>
<dbReference type="Gene3D" id="3.90.226.10">
    <property type="entry name" value="2-enoyl-CoA Hydratase, Chain A, domain 1"/>
    <property type="match status" value="1"/>
</dbReference>
<name>A0A1I3YIN9_9PROT</name>
<dbReference type="GO" id="GO:0016829">
    <property type="term" value="F:lyase activity"/>
    <property type="evidence" value="ECO:0007669"/>
    <property type="project" value="UniProtKB-KW"/>
</dbReference>
<dbReference type="Proteomes" id="UP000199473">
    <property type="component" value="Unassembled WGS sequence"/>
</dbReference>
<organism evidence="4 5">
    <name type="scientific">Falsiroseomonas stagni DSM 19981</name>
    <dbReference type="NCBI Taxonomy" id="1123062"/>
    <lineage>
        <taxon>Bacteria</taxon>
        <taxon>Pseudomonadati</taxon>
        <taxon>Pseudomonadota</taxon>
        <taxon>Alphaproteobacteria</taxon>
        <taxon>Acetobacterales</taxon>
        <taxon>Roseomonadaceae</taxon>
        <taxon>Falsiroseomonas</taxon>
    </lineage>
</organism>
<evidence type="ECO:0000256" key="1">
    <source>
        <dbReference type="ARBA" id="ARBA00005254"/>
    </source>
</evidence>
<protein>
    <submittedName>
        <fullName evidence="4">Enoyl-CoA hydratase/carnithine racemase</fullName>
    </submittedName>
</protein>
<dbReference type="OrthoDB" id="9795613at2"/>
<evidence type="ECO:0000256" key="2">
    <source>
        <dbReference type="ARBA" id="ARBA00023239"/>
    </source>
</evidence>
<dbReference type="EMBL" id="FOSQ01000001">
    <property type="protein sequence ID" value="SFK31131.1"/>
    <property type="molecule type" value="Genomic_DNA"/>
</dbReference>
<dbReference type="InterPro" id="IPR014748">
    <property type="entry name" value="Enoyl-CoA_hydra_C"/>
</dbReference>
<dbReference type="Gene3D" id="1.10.12.10">
    <property type="entry name" value="Lyase 2-enoyl-coa Hydratase, Chain A, domain 2"/>
    <property type="match status" value="1"/>
</dbReference>
<evidence type="ECO:0000256" key="3">
    <source>
        <dbReference type="RuleBase" id="RU003707"/>
    </source>
</evidence>
<sequence>MHSPIRLTRDGAIATLLIDNPARRNAMARAMWAAVPALVAAAVADPAIAVLRLAGSGGHFCGGADIAEFGAAYADAAAIADSNRLIREAIEAIAACPKPSIATIRGACVGGGVAMALACDLRLAADDARFAVTPVRLGLTYSHADTRRLVLAVGANRAKEMLFSARAVEAQEAARIGLVDRLWDAAGFEDEAARYLAAIAATSRPALRGVKAMVDAIAAGAAEETPALAALFAEPFAGEDFQEGYRAFLEKRPARFSAP</sequence>
<dbReference type="PANTHER" id="PTHR11941:SF54">
    <property type="entry name" value="ENOYL-COA HYDRATASE, MITOCHONDRIAL"/>
    <property type="match status" value="1"/>
</dbReference>
<dbReference type="InterPro" id="IPR001753">
    <property type="entry name" value="Enoyl-CoA_hydra/iso"/>
</dbReference>
<dbReference type="AlphaFoldDB" id="A0A1I3YIN9"/>
<evidence type="ECO:0000313" key="4">
    <source>
        <dbReference type="EMBL" id="SFK31131.1"/>
    </source>
</evidence>
<keyword evidence="5" id="KW-1185">Reference proteome</keyword>
<dbReference type="InterPro" id="IPR018376">
    <property type="entry name" value="Enoyl-CoA_hyd/isom_CS"/>
</dbReference>
<dbReference type="GO" id="GO:0006635">
    <property type="term" value="P:fatty acid beta-oxidation"/>
    <property type="evidence" value="ECO:0007669"/>
    <property type="project" value="TreeGrafter"/>
</dbReference>
<accession>A0A1I3YIN9</accession>
<dbReference type="PANTHER" id="PTHR11941">
    <property type="entry name" value="ENOYL-COA HYDRATASE-RELATED"/>
    <property type="match status" value="1"/>
</dbReference>
<dbReference type="Pfam" id="PF00378">
    <property type="entry name" value="ECH_1"/>
    <property type="match status" value="1"/>
</dbReference>
<comment type="similarity">
    <text evidence="1 3">Belongs to the enoyl-CoA hydratase/isomerase family.</text>
</comment>